<dbReference type="EMBL" id="MWWY01000012">
    <property type="protein sequence ID" value="OZG65616.1"/>
    <property type="molecule type" value="Genomic_DNA"/>
</dbReference>
<dbReference type="Proteomes" id="UP000216074">
    <property type="component" value="Unassembled WGS sequence"/>
</dbReference>
<comment type="caution">
    <text evidence="1">The sequence shown here is derived from an EMBL/GenBank/DDBJ whole genome shotgun (WGS) entry which is preliminary data.</text>
</comment>
<accession>A0A261G3M4</accession>
<sequence>MPHNVKNGDFRVVWHGGVEGRNRAIFKNGGFLRFCRIGVCHVTVFYRYNELVWHAVLPHNAKIAEKSVVWQEFCTHNRFIALQQGYVAEGRPRAYSRA</sequence>
<reference evidence="1 2" key="1">
    <citation type="journal article" date="2017" name="BMC Genomics">
        <title>Comparative genomic and phylogenomic analyses of the Bifidobacteriaceae family.</title>
        <authorList>
            <person name="Lugli G.A."/>
            <person name="Milani C."/>
            <person name="Turroni F."/>
            <person name="Duranti S."/>
            <person name="Mancabelli L."/>
            <person name="Mangifesta M."/>
            <person name="Ferrario C."/>
            <person name="Modesto M."/>
            <person name="Mattarelli P."/>
            <person name="Jiri K."/>
            <person name="van Sinderen D."/>
            <person name="Ventura M."/>
        </authorList>
    </citation>
    <scope>NUCLEOTIDE SEQUENCE [LARGE SCALE GENOMIC DNA]</scope>
    <source>
        <strain evidence="1 2">DSM 100202</strain>
    </source>
</reference>
<organism evidence="1 2">
    <name type="scientific">Bifidobacterium hapali</name>
    <dbReference type="NCBI Taxonomy" id="1630172"/>
    <lineage>
        <taxon>Bacteria</taxon>
        <taxon>Bacillati</taxon>
        <taxon>Actinomycetota</taxon>
        <taxon>Actinomycetes</taxon>
        <taxon>Bifidobacteriales</taxon>
        <taxon>Bifidobacteriaceae</taxon>
        <taxon>Bifidobacterium</taxon>
    </lineage>
</organism>
<dbReference type="AlphaFoldDB" id="A0A261G3M4"/>
<name>A0A261G3M4_9BIFI</name>
<protein>
    <submittedName>
        <fullName evidence="1">Uncharacterized protein</fullName>
    </submittedName>
</protein>
<gene>
    <name evidence="1" type="ORF">BHAP_0564</name>
</gene>
<proteinExistence type="predicted"/>
<evidence type="ECO:0000313" key="1">
    <source>
        <dbReference type="EMBL" id="OZG65616.1"/>
    </source>
</evidence>
<evidence type="ECO:0000313" key="2">
    <source>
        <dbReference type="Proteomes" id="UP000216074"/>
    </source>
</evidence>
<keyword evidence="2" id="KW-1185">Reference proteome</keyword>